<keyword evidence="2" id="KW-0812">Transmembrane</keyword>
<feature type="domain" description="Alginate lyase 2" evidence="4">
    <location>
        <begin position="34"/>
        <end position="254"/>
    </location>
</feature>
<name>D2VH95_NAEGR</name>
<feature type="transmembrane region" description="Helical" evidence="2">
    <location>
        <begin position="395"/>
        <end position="415"/>
    </location>
</feature>
<organism evidence="6">
    <name type="scientific">Naegleria gruberi</name>
    <name type="common">Amoeba</name>
    <dbReference type="NCBI Taxonomy" id="5762"/>
    <lineage>
        <taxon>Eukaryota</taxon>
        <taxon>Discoba</taxon>
        <taxon>Heterolobosea</taxon>
        <taxon>Tetramitia</taxon>
        <taxon>Eutetramitia</taxon>
        <taxon>Vahlkampfiidae</taxon>
        <taxon>Naegleria</taxon>
    </lineage>
</organism>
<evidence type="ECO:0000256" key="3">
    <source>
        <dbReference type="SAM" id="SignalP"/>
    </source>
</evidence>
<proteinExistence type="predicted"/>
<evidence type="ECO:0000313" key="6">
    <source>
        <dbReference type="Proteomes" id="UP000006671"/>
    </source>
</evidence>
<dbReference type="KEGG" id="ngr:NAEGRDRAFT_68135"/>
<dbReference type="GeneID" id="8863876"/>
<dbReference type="RefSeq" id="XP_002676505.1">
    <property type="nucleotide sequence ID" value="XM_002676459.1"/>
</dbReference>
<keyword evidence="2" id="KW-0472">Membrane</keyword>
<evidence type="ECO:0000259" key="4">
    <source>
        <dbReference type="Pfam" id="PF08787"/>
    </source>
</evidence>
<accession>D2VH95</accession>
<evidence type="ECO:0000256" key="1">
    <source>
        <dbReference type="SAM" id="MobiDB-lite"/>
    </source>
</evidence>
<dbReference type="InterPro" id="IPR014895">
    <property type="entry name" value="Alginate_lyase_2"/>
</dbReference>
<feature type="signal peptide" evidence="3">
    <location>
        <begin position="1"/>
        <end position="27"/>
    </location>
</feature>
<gene>
    <name evidence="5" type="ORF">NAEGRDRAFT_68135</name>
</gene>
<dbReference type="Gene3D" id="2.60.120.200">
    <property type="match status" value="1"/>
</dbReference>
<dbReference type="EMBL" id="GG738871">
    <property type="protein sequence ID" value="EFC43761.1"/>
    <property type="molecule type" value="Genomic_DNA"/>
</dbReference>
<sequence>MSKSLVVVVSFTAVVLLLACSVSVITCLYPSQVVDIENWYLTLPIGDVKDPTDIYQPTLATYSIDPYFVVGPNNNSIRFRSVIFNESVTTVGSKYPRSELREMDPINPAKVKISWNNTVGVHTMIIDQAITHLPITRDRVIAGQIHDDNEFIFTITLSGTTLYINAANKATAKVITKTYQLGTIFRLKIEALNGTTNFYYNDMSTPIYTHPLVFKNSYFKAGCYAQSNCTVEGSLCGDSNNYAEVLIYNLTTTHDYSSSPSYVNNSSSSSNGTIINNNNGTINSNSTNNNGTIINNNNGTTPNNNNNGTINNNNGTINSNSTNNSTNNNNGTIINNGTTPDSNNNSTNNNNGTIIDNGGSSNNNSTNTPKASTSNRVVVNMATSSFIPHHSFANILLRFILMPILVSYIVYSLAFHDSSIFPTN</sequence>
<keyword evidence="3" id="KW-0732">Signal</keyword>
<dbReference type="SUPFAM" id="SSF49899">
    <property type="entry name" value="Concanavalin A-like lectins/glucanases"/>
    <property type="match status" value="1"/>
</dbReference>
<keyword evidence="6" id="KW-1185">Reference proteome</keyword>
<dbReference type="PROSITE" id="PS51257">
    <property type="entry name" value="PROKAR_LIPOPROTEIN"/>
    <property type="match status" value="1"/>
</dbReference>
<keyword evidence="2" id="KW-1133">Transmembrane helix</keyword>
<reference evidence="5 6" key="1">
    <citation type="journal article" date="2010" name="Cell">
        <title>The genome of Naegleria gruberi illuminates early eukaryotic versatility.</title>
        <authorList>
            <person name="Fritz-Laylin L.K."/>
            <person name="Prochnik S.E."/>
            <person name="Ginger M.L."/>
            <person name="Dacks J.B."/>
            <person name="Carpenter M.L."/>
            <person name="Field M.C."/>
            <person name="Kuo A."/>
            <person name="Paredez A."/>
            <person name="Chapman J."/>
            <person name="Pham J."/>
            <person name="Shu S."/>
            <person name="Neupane R."/>
            <person name="Cipriano M."/>
            <person name="Mancuso J."/>
            <person name="Tu H."/>
            <person name="Salamov A."/>
            <person name="Lindquist E."/>
            <person name="Shapiro H."/>
            <person name="Lucas S."/>
            <person name="Grigoriev I.V."/>
            <person name="Cande W.Z."/>
            <person name="Fulton C."/>
            <person name="Rokhsar D.S."/>
            <person name="Dawson S.C."/>
        </authorList>
    </citation>
    <scope>NUCLEOTIDE SEQUENCE [LARGE SCALE GENOMIC DNA]</scope>
    <source>
        <strain evidence="5 6">NEG-M</strain>
    </source>
</reference>
<protein>
    <submittedName>
        <fullName evidence="5">Predicted protein</fullName>
    </submittedName>
</protein>
<dbReference type="Pfam" id="PF08787">
    <property type="entry name" value="Alginate_lyase2"/>
    <property type="match status" value="1"/>
</dbReference>
<feature type="chain" id="PRO_5003038168" evidence="3">
    <location>
        <begin position="28"/>
        <end position="424"/>
    </location>
</feature>
<evidence type="ECO:0000256" key="2">
    <source>
        <dbReference type="SAM" id="Phobius"/>
    </source>
</evidence>
<dbReference type="VEuPathDB" id="AmoebaDB:NAEGRDRAFT_68135"/>
<evidence type="ECO:0000313" key="5">
    <source>
        <dbReference type="EMBL" id="EFC43761.1"/>
    </source>
</evidence>
<dbReference type="Proteomes" id="UP000006671">
    <property type="component" value="Unassembled WGS sequence"/>
</dbReference>
<feature type="region of interest" description="Disordered" evidence="1">
    <location>
        <begin position="274"/>
        <end position="372"/>
    </location>
</feature>
<dbReference type="InterPro" id="IPR013320">
    <property type="entry name" value="ConA-like_dom_sf"/>
</dbReference>
<dbReference type="AlphaFoldDB" id="D2VH95"/>
<dbReference type="OrthoDB" id="2153782at2759"/>
<dbReference type="InParanoid" id="D2VH95"/>